<dbReference type="EMBL" id="MU273542">
    <property type="protein sequence ID" value="KAI0032583.1"/>
    <property type="molecule type" value="Genomic_DNA"/>
</dbReference>
<accession>A0ACB8QLW1</accession>
<comment type="caution">
    <text evidence="1">The sequence shown here is derived from an EMBL/GenBank/DDBJ whole genome shotgun (WGS) entry which is preliminary data.</text>
</comment>
<sequence length="238" mass="26427">MSADAQSGDELVLSTDPLHPANLIPELCRGFYHLGWVTGTGGGISIRLGDAVYIAPSGVQKERIEPNHMFVLPYPQPTTPSPHTDRIFLRRPTQDLKESACTPLFWNAYDLRDAGSCIHTHSQNAVMVTLFTKGDTFRISHQEMIKGIRVGGMGKALSYLDTLEVPIIENTPFEEDLKDSMAGAMKKYPDAPAILVRRHGIYVWGKDWEKAKTQTECLDYLFEIAVKMHSAGIPLVGM</sequence>
<evidence type="ECO:0000313" key="2">
    <source>
        <dbReference type="Proteomes" id="UP000814128"/>
    </source>
</evidence>
<protein>
    <submittedName>
        <fullName evidence="1">Methylthioribulose-1-phosphate dehydratase</fullName>
    </submittedName>
</protein>
<proteinExistence type="predicted"/>
<name>A0ACB8QLW1_9AGAM</name>
<dbReference type="Proteomes" id="UP000814128">
    <property type="component" value="Unassembled WGS sequence"/>
</dbReference>
<organism evidence="1 2">
    <name type="scientific">Vararia minispora EC-137</name>
    <dbReference type="NCBI Taxonomy" id="1314806"/>
    <lineage>
        <taxon>Eukaryota</taxon>
        <taxon>Fungi</taxon>
        <taxon>Dikarya</taxon>
        <taxon>Basidiomycota</taxon>
        <taxon>Agaricomycotina</taxon>
        <taxon>Agaricomycetes</taxon>
        <taxon>Russulales</taxon>
        <taxon>Lachnocladiaceae</taxon>
        <taxon>Vararia</taxon>
    </lineage>
</organism>
<evidence type="ECO:0000313" key="1">
    <source>
        <dbReference type="EMBL" id="KAI0032583.1"/>
    </source>
</evidence>
<gene>
    <name evidence="1" type="ORF">K488DRAFT_49604</name>
</gene>
<keyword evidence="2" id="KW-1185">Reference proteome</keyword>
<reference evidence="1" key="1">
    <citation type="submission" date="2021-02" db="EMBL/GenBank/DDBJ databases">
        <authorList>
            <consortium name="DOE Joint Genome Institute"/>
            <person name="Ahrendt S."/>
            <person name="Looney B.P."/>
            <person name="Miyauchi S."/>
            <person name="Morin E."/>
            <person name="Drula E."/>
            <person name="Courty P.E."/>
            <person name="Chicoki N."/>
            <person name="Fauchery L."/>
            <person name="Kohler A."/>
            <person name="Kuo A."/>
            <person name="Labutti K."/>
            <person name="Pangilinan J."/>
            <person name="Lipzen A."/>
            <person name="Riley R."/>
            <person name="Andreopoulos W."/>
            <person name="He G."/>
            <person name="Johnson J."/>
            <person name="Barry K.W."/>
            <person name="Grigoriev I.V."/>
            <person name="Nagy L."/>
            <person name="Hibbett D."/>
            <person name="Henrissat B."/>
            <person name="Matheny P.B."/>
            <person name="Labbe J."/>
            <person name="Martin F."/>
        </authorList>
    </citation>
    <scope>NUCLEOTIDE SEQUENCE</scope>
    <source>
        <strain evidence="1">EC-137</strain>
    </source>
</reference>
<reference evidence="1" key="2">
    <citation type="journal article" date="2022" name="New Phytol.">
        <title>Evolutionary transition to the ectomycorrhizal habit in the genomes of a hyperdiverse lineage of mushroom-forming fungi.</title>
        <authorList>
            <person name="Looney B."/>
            <person name="Miyauchi S."/>
            <person name="Morin E."/>
            <person name="Drula E."/>
            <person name="Courty P.E."/>
            <person name="Kohler A."/>
            <person name="Kuo A."/>
            <person name="LaButti K."/>
            <person name="Pangilinan J."/>
            <person name="Lipzen A."/>
            <person name="Riley R."/>
            <person name="Andreopoulos W."/>
            <person name="He G."/>
            <person name="Johnson J."/>
            <person name="Nolan M."/>
            <person name="Tritt A."/>
            <person name="Barry K.W."/>
            <person name="Grigoriev I.V."/>
            <person name="Nagy L.G."/>
            <person name="Hibbett D."/>
            <person name="Henrissat B."/>
            <person name="Matheny P.B."/>
            <person name="Labbe J."/>
            <person name="Martin F.M."/>
        </authorList>
    </citation>
    <scope>NUCLEOTIDE SEQUENCE</scope>
    <source>
        <strain evidence="1">EC-137</strain>
    </source>
</reference>